<proteinExistence type="predicted"/>
<dbReference type="AlphaFoldDB" id="W7BEY8"/>
<name>W7BEY8_9LIST</name>
<comment type="caution">
    <text evidence="1">The sequence shown here is derived from an EMBL/GenBank/DDBJ whole genome shotgun (WGS) entry which is preliminary data.</text>
</comment>
<dbReference type="EMBL" id="AODD01000011">
    <property type="protein sequence ID" value="EUJ23390.1"/>
    <property type="molecule type" value="Genomic_DNA"/>
</dbReference>
<organism evidence="1 2">
    <name type="scientific">Listeria grandensis FSL F6-0971</name>
    <dbReference type="NCBI Taxonomy" id="1265819"/>
    <lineage>
        <taxon>Bacteria</taxon>
        <taxon>Bacillati</taxon>
        <taxon>Bacillota</taxon>
        <taxon>Bacilli</taxon>
        <taxon>Bacillales</taxon>
        <taxon>Listeriaceae</taxon>
        <taxon>Listeria</taxon>
    </lineage>
</organism>
<dbReference type="PATRIC" id="fig|1265819.5.peg.1695"/>
<evidence type="ECO:0000313" key="2">
    <source>
        <dbReference type="Proteomes" id="UP000019253"/>
    </source>
</evidence>
<dbReference type="Proteomes" id="UP000019253">
    <property type="component" value="Unassembled WGS sequence"/>
</dbReference>
<gene>
    <name evidence="1" type="ORF">PGRAN_08514</name>
</gene>
<reference evidence="1 2" key="1">
    <citation type="journal article" date="2014" name="Int. J. Syst. Evol. Microbiol.">
        <title>Listeria floridensis sp. nov., Listeria aquatica sp. nov., Listeria cornellensis sp. nov., Listeria riparia sp. nov. and Listeria grandensis sp. nov., from agricultural and natural environments.</title>
        <authorList>
            <person name="den Bakker H.C."/>
            <person name="Warchocki S."/>
            <person name="Wright E.M."/>
            <person name="Allred A.F."/>
            <person name="Ahlstrom C."/>
            <person name="Manuel C.S."/>
            <person name="Stasiewicz M.J."/>
            <person name="Burrell A."/>
            <person name="Roof S."/>
            <person name="Strawn L."/>
            <person name="Fortes E.D."/>
            <person name="Nightingale K.K."/>
            <person name="Kephart D."/>
            <person name="Wiedmann M."/>
        </authorList>
    </citation>
    <scope>NUCLEOTIDE SEQUENCE [LARGE SCALE GENOMIC DNA]</scope>
    <source>
        <strain evidence="2">FSL F6-971</strain>
    </source>
</reference>
<sequence>MINKLVFMVNNQDRIELCMPSREVDIRRYDEIEILLNVLQDTYKLYSDDFIIEAIVALNNLLEKVIDNKLGMPDSLPELEIGKLSNDSYQDLDDGLVYEEGNWIGTKYNVWSSNYYETWLYNKNGEIYLQVTPVYKWHFSEAKSKDNFSSYSQFVKEYKIIYKTKIERDNAIQWLNKCKEIIKIIDMND</sequence>
<protein>
    <submittedName>
        <fullName evidence="1">Uncharacterized protein</fullName>
    </submittedName>
</protein>
<evidence type="ECO:0000313" key="1">
    <source>
        <dbReference type="EMBL" id="EUJ23390.1"/>
    </source>
</evidence>
<dbReference type="RefSeq" id="WP_036066315.1">
    <property type="nucleotide sequence ID" value="NZ_AODD01000011.1"/>
</dbReference>
<dbReference type="STRING" id="1265819.PGRAN_08514"/>
<accession>W7BEY8</accession>
<keyword evidence="2" id="KW-1185">Reference proteome</keyword>